<evidence type="ECO:0000259" key="1">
    <source>
        <dbReference type="Pfam" id="PF01636"/>
    </source>
</evidence>
<dbReference type="SUPFAM" id="SSF56112">
    <property type="entry name" value="Protein kinase-like (PK-like)"/>
    <property type="match status" value="1"/>
</dbReference>
<dbReference type="OrthoDB" id="2906425at2759"/>
<proteinExistence type="predicted"/>
<gene>
    <name evidence="2" type="ORF">ASPTUDRAFT_186735</name>
</gene>
<dbReference type="PANTHER" id="PTHR21310">
    <property type="entry name" value="AMINOGLYCOSIDE PHOSPHOTRANSFERASE-RELATED-RELATED"/>
    <property type="match status" value="1"/>
</dbReference>
<evidence type="ECO:0000313" key="3">
    <source>
        <dbReference type="Proteomes" id="UP000184304"/>
    </source>
</evidence>
<dbReference type="InterPro" id="IPR011009">
    <property type="entry name" value="Kinase-like_dom_sf"/>
</dbReference>
<keyword evidence="3" id="KW-1185">Reference proteome</keyword>
<dbReference type="PANTHER" id="PTHR21310:SF58">
    <property type="entry name" value="AMINOGLYCOSIDE PHOSPHOTRANSFERASE DOMAIN-CONTAINING PROTEIN"/>
    <property type="match status" value="1"/>
</dbReference>
<dbReference type="Gene3D" id="3.90.1200.10">
    <property type="match status" value="1"/>
</dbReference>
<dbReference type="InterPro" id="IPR051678">
    <property type="entry name" value="AGP_Transferase"/>
</dbReference>
<dbReference type="CDD" id="cd05120">
    <property type="entry name" value="APH_ChoK_like"/>
    <property type="match status" value="1"/>
</dbReference>
<accession>A0A1L9NNS1</accession>
<organism evidence="2 3">
    <name type="scientific">Aspergillus tubingensis (strain CBS 134.48)</name>
    <dbReference type="NCBI Taxonomy" id="767770"/>
    <lineage>
        <taxon>Eukaryota</taxon>
        <taxon>Fungi</taxon>
        <taxon>Dikarya</taxon>
        <taxon>Ascomycota</taxon>
        <taxon>Pezizomycotina</taxon>
        <taxon>Eurotiomycetes</taxon>
        <taxon>Eurotiomycetidae</taxon>
        <taxon>Eurotiales</taxon>
        <taxon>Aspergillaceae</taxon>
        <taxon>Aspergillus</taxon>
        <taxon>Aspergillus subgen. Circumdati</taxon>
    </lineage>
</organism>
<protein>
    <recommendedName>
        <fullName evidence="1">Aminoglycoside phosphotransferase domain-containing protein</fullName>
    </recommendedName>
</protein>
<feature type="domain" description="Aminoglycoside phosphotransferase" evidence="1">
    <location>
        <begin position="164"/>
        <end position="352"/>
    </location>
</feature>
<dbReference type="OMA" id="ENDWYLY"/>
<dbReference type="Proteomes" id="UP000184304">
    <property type="component" value="Unassembled WGS sequence"/>
</dbReference>
<name>A0A1L9NNS1_ASPTC</name>
<sequence length="394" mass="44714">MGSKSELASLSHPDAAHWNRELMLEFQAALEKDPAADLMSMFSDAYLHVLRRDPEANLLSEFPKNYTRRITMALGAKAASKEKQEHEVKAPEFRERHLDRAETATVIYPLSDEVIALLAGCPRPDGDQFSLDDEKSLSPVRGMVVKCNENIVAKVITGNRDYTEYTSMQFLEKRAPQIPAPRPHGLVAFGPFRVIFMSYVPDMTLTQAWPNLSHENKLSIQRQLDDIFCSLRQIRQKEGTSTLGGTCGEGVKELTVDECALFKGITTTKEYSDLQFSARHHGSATYVGLLRSFLEHDTSTLAHESVFTHGDVRTDNIMVKQDPGSSGQWIVTGIIDWEDSGFYPFYYECTALTRTMSLVDENDWYLYLPRSISPSNFPVRWLVDRLWHIHLRTT</sequence>
<dbReference type="Pfam" id="PF01636">
    <property type="entry name" value="APH"/>
    <property type="match status" value="1"/>
</dbReference>
<dbReference type="VEuPathDB" id="FungiDB:ASPTUDRAFT_186735"/>
<dbReference type="STRING" id="767770.A0A1L9NNS1"/>
<evidence type="ECO:0000313" key="2">
    <source>
        <dbReference type="EMBL" id="OJI90950.1"/>
    </source>
</evidence>
<dbReference type="EMBL" id="KV878176">
    <property type="protein sequence ID" value="OJI90950.1"/>
    <property type="molecule type" value="Genomic_DNA"/>
</dbReference>
<reference evidence="3" key="1">
    <citation type="journal article" date="2017" name="Genome Biol.">
        <title>Comparative genomics reveals high biological diversity and specific adaptations in the industrially and medically important fungal genus Aspergillus.</title>
        <authorList>
            <person name="de Vries R.P."/>
            <person name="Riley R."/>
            <person name="Wiebenga A."/>
            <person name="Aguilar-Osorio G."/>
            <person name="Amillis S."/>
            <person name="Uchima C.A."/>
            <person name="Anderluh G."/>
            <person name="Asadollahi M."/>
            <person name="Askin M."/>
            <person name="Barry K."/>
            <person name="Battaglia E."/>
            <person name="Bayram O."/>
            <person name="Benocci T."/>
            <person name="Braus-Stromeyer S.A."/>
            <person name="Caldana C."/>
            <person name="Canovas D."/>
            <person name="Cerqueira G.C."/>
            <person name="Chen F."/>
            <person name="Chen W."/>
            <person name="Choi C."/>
            <person name="Clum A."/>
            <person name="Dos Santos R.A."/>
            <person name="Damasio A.R."/>
            <person name="Diallinas G."/>
            <person name="Emri T."/>
            <person name="Fekete E."/>
            <person name="Flipphi M."/>
            <person name="Freyberg S."/>
            <person name="Gallo A."/>
            <person name="Gournas C."/>
            <person name="Habgood R."/>
            <person name="Hainaut M."/>
            <person name="Harispe M.L."/>
            <person name="Henrissat B."/>
            <person name="Hilden K.S."/>
            <person name="Hope R."/>
            <person name="Hossain A."/>
            <person name="Karabika E."/>
            <person name="Karaffa L."/>
            <person name="Karanyi Z."/>
            <person name="Krasevec N."/>
            <person name="Kuo A."/>
            <person name="Kusch H."/>
            <person name="LaButti K."/>
            <person name="Lagendijk E.L."/>
            <person name="Lapidus A."/>
            <person name="Levasseur A."/>
            <person name="Lindquist E."/>
            <person name="Lipzen A."/>
            <person name="Logrieco A.F."/>
            <person name="MacCabe A."/>
            <person name="Maekelae M.R."/>
            <person name="Malavazi I."/>
            <person name="Melin P."/>
            <person name="Meyer V."/>
            <person name="Mielnichuk N."/>
            <person name="Miskei M."/>
            <person name="Molnar A.P."/>
            <person name="Mule G."/>
            <person name="Ngan C.Y."/>
            <person name="Orejas M."/>
            <person name="Orosz E."/>
            <person name="Ouedraogo J.P."/>
            <person name="Overkamp K.M."/>
            <person name="Park H.-S."/>
            <person name="Perrone G."/>
            <person name="Piumi F."/>
            <person name="Punt P.J."/>
            <person name="Ram A.F."/>
            <person name="Ramon A."/>
            <person name="Rauscher S."/>
            <person name="Record E."/>
            <person name="Riano-Pachon D.M."/>
            <person name="Robert V."/>
            <person name="Roehrig J."/>
            <person name="Ruller R."/>
            <person name="Salamov A."/>
            <person name="Salih N.S."/>
            <person name="Samson R.A."/>
            <person name="Sandor E."/>
            <person name="Sanguinetti M."/>
            <person name="Schuetze T."/>
            <person name="Sepcic K."/>
            <person name="Shelest E."/>
            <person name="Sherlock G."/>
            <person name="Sophianopoulou V."/>
            <person name="Squina F.M."/>
            <person name="Sun H."/>
            <person name="Susca A."/>
            <person name="Todd R.B."/>
            <person name="Tsang A."/>
            <person name="Unkles S.E."/>
            <person name="van de Wiele N."/>
            <person name="van Rossen-Uffink D."/>
            <person name="Oliveira J.V."/>
            <person name="Vesth T.C."/>
            <person name="Visser J."/>
            <person name="Yu J.-H."/>
            <person name="Zhou M."/>
            <person name="Andersen M.R."/>
            <person name="Archer D.B."/>
            <person name="Baker S.E."/>
            <person name="Benoit I."/>
            <person name="Brakhage A.A."/>
            <person name="Braus G.H."/>
            <person name="Fischer R."/>
            <person name="Frisvad J.C."/>
            <person name="Goldman G.H."/>
            <person name="Houbraken J."/>
            <person name="Oakley B."/>
            <person name="Pocsi I."/>
            <person name="Scazzocchio C."/>
            <person name="Seiboth B."/>
            <person name="vanKuyk P.A."/>
            <person name="Wortman J."/>
            <person name="Dyer P.S."/>
            <person name="Grigoriev I.V."/>
        </authorList>
    </citation>
    <scope>NUCLEOTIDE SEQUENCE [LARGE SCALE GENOMIC DNA]</scope>
    <source>
        <strain evidence="3">CBS 134.48</strain>
    </source>
</reference>
<dbReference type="InterPro" id="IPR002575">
    <property type="entry name" value="Aminoglycoside_PTrfase"/>
</dbReference>
<dbReference type="AlphaFoldDB" id="A0A1L9NNS1"/>